<proteinExistence type="predicted"/>
<evidence type="ECO:0000313" key="1">
    <source>
        <dbReference type="EMBL" id="CAD7665282.1"/>
    </source>
</evidence>
<dbReference type="EMBL" id="CAJPVJ010044836">
    <property type="protein sequence ID" value="CAG2182419.1"/>
    <property type="molecule type" value="Genomic_DNA"/>
</dbReference>
<dbReference type="AlphaFoldDB" id="A0A7R9MSC8"/>
<keyword evidence="2" id="KW-1185">Reference proteome</keyword>
<sequence>MSCQTLEVLPNHPKVISIYSPETRIHTTRSTRNIKRSPNPVTNINANAGTRALKTRERPLIPVVRRLGV</sequence>
<dbReference type="EMBL" id="OC959661">
    <property type="protein sequence ID" value="CAD7665282.1"/>
    <property type="molecule type" value="Genomic_DNA"/>
</dbReference>
<dbReference type="Proteomes" id="UP000728032">
    <property type="component" value="Unassembled WGS sequence"/>
</dbReference>
<reference evidence="1" key="1">
    <citation type="submission" date="2020-11" db="EMBL/GenBank/DDBJ databases">
        <authorList>
            <person name="Tran Van P."/>
        </authorList>
    </citation>
    <scope>NUCLEOTIDE SEQUENCE</scope>
</reference>
<protein>
    <submittedName>
        <fullName evidence="1">Uncharacterized protein</fullName>
    </submittedName>
</protein>
<name>A0A7R9MSC8_9ACAR</name>
<accession>A0A7R9MSC8</accession>
<evidence type="ECO:0000313" key="2">
    <source>
        <dbReference type="Proteomes" id="UP000728032"/>
    </source>
</evidence>
<gene>
    <name evidence="1" type="ORF">ONB1V03_LOCUS21840</name>
</gene>
<organism evidence="1">
    <name type="scientific">Oppiella nova</name>
    <dbReference type="NCBI Taxonomy" id="334625"/>
    <lineage>
        <taxon>Eukaryota</taxon>
        <taxon>Metazoa</taxon>
        <taxon>Ecdysozoa</taxon>
        <taxon>Arthropoda</taxon>
        <taxon>Chelicerata</taxon>
        <taxon>Arachnida</taxon>
        <taxon>Acari</taxon>
        <taxon>Acariformes</taxon>
        <taxon>Sarcoptiformes</taxon>
        <taxon>Oribatida</taxon>
        <taxon>Brachypylina</taxon>
        <taxon>Oppioidea</taxon>
        <taxon>Oppiidae</taxon>
        <taxon>Oppiella</taxon>
    </lineage>
</organism>